<feature type="domain" description="HTH asnC-type" evidence="4">
    <location>
        <begin position="1"/>
        <end position="62"/>
    </location>
</feature>
<dbReference type="InterPro" id="IPR036388">
    <property type="entry name" value="WH-like_DNA-bd_sf"/>
</dbReference>
<dbReference type="SUPFAM" id="SSF46785">
    <property type="entry name" value="Winged helix' DNA-binding domain"/>
    <property type="match status" value="1"/>
</dbReference>
<sequence length="152" mass="16758">MDATDRAIIDVLRQDGRISNVALADRVNLTPGPCLRRVQKLEADGVIVGYRAEVDPAAVGQGFEILLDVELTNFDRGSVDRFEGTMAGYDEVLELYRMFGAPDYFIRVAVADLPAYEAFLTDRVMTIPGVLKVSSRFPMKRIKSLRGASDAS</sequence>
<protein>
    <submittedName>
        <fullName evidence="5">Lrp/AsnC family transcriptional regulator</fullName>
    </submittedName>
</protein>
<keyword evidence="3" id="KW-0804">Transcription</keyword>
<dbReference type="Pfam" id="PF13412">
    <property type="entry name" value="HTH_24"/>
    <property type="match status" value="1"/>
</dbReference>
<dbReference type="PANTHER" id="PTHR30154:SF34">
    <property type="entry name" value="TRANSCRIPTIONAL REGULATOR AZLB"/>
    <property type="match status" value="1"/>
</dbReference>
<dbReference type="GO" id="GO:0043200">
    <property type="term" value="P:response to amino acid"/>
    <property type="evidence" value="ECO:0007669"/>
    <property type="project" value="TreeGrafter"/>
</dbReference>
<dbReference type="CDD" id="cd00090">
    <property type="entry name" value="HTH_ARSR"/>
    <property type="match status" value="1"/>
</dbReference>
<dbReference type="EMBL" id="VSSB01000001">
    <property type="protein sequence ID" value="TYL53302.1"/>
    <property type="molecule type" value="Genomic_DNA"/>
</dbReference>
<dbReference type="Proteomes" id="UP000325243">
    <property type="component" value="Unassembled WGS sequence"/>
</dbReference>
<dbReference type="PANTHER" id="PTHR30154">
    <property type="entry name" value="LEUCINE-RESPONSIVE REGULATORY PROTEIN"/>
    <property type="match status" value="1"/>
</dbReference>
<dbReference type="InterPro" id="IPR011991">
    <property type="entry name" value="ArsR-like_HTH"/>
</dbReference>
<reference evidence="5 6" key="1">
    <citation type="submission" date="2019-08" db="EMBL/GenBank/DDBJ databases">
        <authorList>
            <person name="Hu J."/>
        </authorList>
    </citation>
    <scope>NUCLEOTIDE SEQUENCE [LARGE SCALE GENOMIC DNA]</scope>
    <source>
        <strain evidence="5 6">NEAU-184</strain>
    </source>
</reference>
<name>A0A5S4V2S6_9MICO</name>
<dbReference type="GO" id="GO:0043565">
    <property type="term" value="F:sequence-specific DNA binding"/>
    <property type="evidence" value="ECO:0007669"/>
    <property type="project" value="InterPro"/>
</dbReference>
<keyword evidence="6" id="KW-1185">Reference proteome</keyword>
<dbReference type="PROSITE" id="PS00519">
    <property type="entry name" value="HTH_ASNC_1"/>
    <property type="match status" value="1"/>
</dbReference>
<dbReference type="RefSeq" id="WP_148732771.1">
    <property type="nucleotide sequence ID" value="NZ_VSSB01000001.1"/>
</dbReference>
<dbReference type="InterPro" id="IPR036390">
    <property type="entry name" value="WH_DNA-bd_sf"/>
</dbReference>
<dbReference type="InterPro" id="IPR019885">
    <property type="entry name" value="Tscrpt_reg_HTH_AsnC-type_CS"/>
</dbReference>
<evidence type="ECO:0000313" key="5">
    <source>
        <dbReference type="EMBL" id="TYL53302.1"/>
    </source>
</evidence>
<gene>
    <name evidence="5" type="ORF">FYC51_06340</name>
</gene>
<keyword evidence="2" id="KW-0238">DNA-binding</keyword>
<dbReference type="Pfam" id="PF01037">
    <property type="entry name" value="AsnC_trans_reg"/>
    <property type="match status" value="1"/>
</dbReference>
<evidence type="ECO:0000256" key="1">
    <source>
        <dbReference type="ARBA" id="ARBA00023015"/>
    </source>
</evidence>
<dbReference type="InterPro" id="IPR011008">
    <property type="entry name" value="Dimeric_a/b-barrel"/>
</dbReference>
<dbReference type="Gene3D" id="1.10.10.10">
    <property type="entry name" value="Winged helix-like DNA-binding domain superfamily/Winged helix DNA-binding domain"/>
    <property type="match status" value="1"/>
</dbReference>
<accession>A0A5S4V2S6</accession>
<evidence type="ECO:0000259" key="4">
    <source>
        <dbReference type="PROSITE" id="PS50956"/>
    </source>
</evidence>
<organism evidence="5 6">
    <name type="scientific">Agromyces mariniharenae</name>
    <dbReference type="NCBI Taxonomy" id="2604423"/>
    <lineage>
        <taxon>Bacteria</taxon>
        <taxon>Bacillati</taxon>
        <taxon>Actinomycetota</taxon>
        <taxon>Actinomycetes</taxon>
        <taxon>Micrococcales</taxon>
        <taxon>Microbacteriaceae</taxon>
        <taxon>Agromyces</taxon>
    </lineage>
</organism>
<evidence type="ECO:0000313" key="6">
    <source>
        <dbReference type="Proteomes" id="UP000325243"/>
    </source>
</evidence>
<dbReference type="AlphaFoldDB" id="A0A5S4V2S6"/>
<dbReference type="Gene3D" id="3.30.70.920">
    <property type="match status" value="1"/>
</dbReference>
<dbReference type="GO" id="GO:0005829">
    <property type="term" value="C:cytosol"/>
    <property type="evidence" value="ECO:0007669"/>
    <property type="project" value="TreeGrafter"/>
</dbReference>
<dbReference type="InterPro" id="IPR000485">
    <property type="entry name" value="AsnC-type_HTH_dom"/>
</dbReference>
<dbReference type="SUPFAM" id="SSF54909">
    <property type="entry name" value="Dimeric alpha+beta barrel"/>
    <property type="match status" value="1"/>
</dbReference>
<evidence type="ECO:0000256" key="2">
    <source>
        <dbReference type="ARBA" id="ARBA00023125"/>
    </source>
</evidence>
<comment type="caution">
    <text evidence="5">The sequence shown here is derived from an EMBL/GenBank/DDBJ whole genome shotgun (WGS) entry which is preliminary data.</text>
</comment>
<keyword evidence="1" id="KW-0805">Transcription regulation</keyword>
<dbReference type="SMART" id="SM00344">
    <property type="entry name" value="HTH_ASNC"/>
    <property type="match status" value="1"/>
</dbReference>
<proteinExistence type="predicted"/>
<evidence type="ECO:0000256" key="3">
    <source>
        <dbReference type="ARBA" id="ARBA00023163"/>
    </source>
</evidence>
<dbReference type="InterPro" id="IPR019888">
    <property type="entry name" value="Tscrpt_reg_AsnC-like"/>
</dbReference>
<dbReference type="PRINTS" id="PR00033">
    <property type="entry name" value="HTHASNC"/>
</dbReference>
<dbReference type="PROSITE" id="PS50956">
    <property type="entry name" value="HTH_ASNC_2"/>
    <property type="match status" value="1"/>
</dbReference>
<dbReference type="InterPro" id="IPR019887">
    <property type="entry name" value="Tscrpt_reg_AsnC/Lrp_C"/>
</dbReference>